<evidence type="ECO:0000313" key="3">
    <source>
        <dbReference type="Proteomes" id="UP000238479"/>
    </source>
</evidence>
<name>A0A2P6SJ91_ROSCH</name>
<protein>
    <submittedName>
        <fullName evidence="2">Uncharacterized protein</fullName>
    </submittedName>
</protein>
<feature type="region of interest" description="Disordered" evidence="1">
    <location>
        <begin position="52"/>
        <end position="76"/>
    </location>
</feature>
<gene>
    <name evidence="2" type="ORF">RchiOBHm_Chr1g0362711</name>
</gene>
<accession>A0A2P6SJ91</accession>
<organism evidence="2 3">
    <name type="scientific">Rosa chinensis</name>
    <name type="common">China rose</name>
    <dbReference type="NCBI Taxonomy" id="74649"/>
    <lineage>
        <taxon>Eukaryota</taxon>
        <taxon>Viridiplantae</taxon>
        <taxon>Streptophyta</taxon>
        <taxon>Embryophyta</taxon>
        <taxon>Tracheophyta</taxon>
        <taxon>Spermatophyta</taxon>
        <taxon>Magnoliopsida</taxon>
        <taxon>eudicotyledons</taxon>
        <taxon>Gunneridae</taxon>
        <taxon>Pentapetalae</taxon>
        <taxon>rosids</taxon>
        <taxon>fabids</taxon>
        <taxon>Rosales</taxon>
        <taxon>Rosaceae</taxon>
        <taxon>Rosoideae</taxon>
        <taxon>Rosoideae incertae sedis</taxon>
        <taxon>Rosa</taxon>
    </lineage>
</organism>
<dbReference type="Proteomes" id="UP000238479">
    <property type="component" value="Chromosome 1"/>
</dbReference>
<comment type="caution">
    <text evidence="2">The sequence shown here is derived from an EMBL/GenBank/DDBJ whole genome shotgun (WGS) entry which is preliminary data.</text>
</comment>
<reference evidence="2 3" key="1">
    <citation type="journal article" date="2018" name="Nat. Genet.">
        <title>The Rosa genome provides new insights in the design of modern roses.</title>
        <authorList>
            <person name="Bendahmane M."/>
        </authorList>
    </citation>
    <scope>NUCLEOTIDE SEQUENCE [LARGE SCALE GENOMIC DNA]</scope>
    <source>
        <strain evidence="3">cv. Old Blush</strain>
    </source>
</reference>
<feature type="compositionally biased region" description="Basic and acidic residues" evidence="1">
    <location>
        <begin position="29"/>
        <end position="43"/>
    </location>
</feature>
<sequence>MASTTGGLRNREIKLLKADGRQFVRRKDKLQDGSRKTGTKSDEQTIATSLLPEGTKAVEPNNATSPHEVAVPSLDRLDLNQNSDGAIEDLSESAWLRNFLDREAKRSRTIKWKRLRPPDADFSSLRNCLIDPPGEAV</sequence>
<dbReference type="Gramene" id="PRQ58751">
    <property type="protein sequence ID" value="PRQ58751"/>
    <property type="gene ID" value="RchiOBHm_Chr1g0362711"/>
</dbReference>
<proteinExistence type="predicted"/>
<dbReference type="AlphaFoldDB" id="A0A2P6SJ91"/>
<evidence type="ECO:0000256" key="1">
    <source>
        <dbReference type="SAM" id="MobiDB-lite"/>
    </source>
</evidence>
<evidence type="ECO:0000313" key="2">
    <source>
        <dbReference type="EMBL" id="PRQ58751.1"/>
    </source>
</evidence>
<keyword evidence="3" id="KW-1185">Reference proteome</keyword>
<dbReference type="EMBL" id="PDCK01000039">
    <property type="protein sequence ID" value="PRQ58751.1"/>
    <property type="molecule type" value="Genomic_DNA"/>
</dbReference>
<feature type="region of interest" description="Disordered" evidence="1">
    <location>
        <begin position="26"/>
        <end position="45"/>
    </location>
</feature>